<accession>A0AAX7SJS7</accession>
<dbReference type="Pfam" id="PF12796">
    <property type="entry name" value="Ank_2"/>
    <property type="match status" value="1"/>
</dbReference>
<proteinExistence type="predicted"/>
<evidence type="ECO:0000256" key="3">
    <source>
        <dbReference type="PROSITE-ProRule" id="PRU00023"/>
    </source>
</evidence>
<dbReference type="PROSITE" id="PS50088">
    <property type="entry name" value="ANK_REPEAT"/>
    <property type="match status" value="2"/>
</dbReference>
<organism evidence="4 5">
    <name type="scientific">Astatotilapia calliptera</name>
    <name type="common">Eastern happy</name>
    <name type="synonym">Chromis callipterus</name>
    <dbReference type="NCBI Taxonomy" id="8154"/>
    <lineage>
        <taxon>Eukaryota</taxon>
        <taxon>Metazoa</taxon>
        <taxon>Chordata</taxon>
        <taxon>Craniata</taxon>
        <taxon>Vertebrata</taxon>
        <taxon>Euteleostomi</taxon>
        <taxon>Actinopterygii</taxon>
        <taxon>Neopterygii</taxon>
        <taxon>Teleostei</taxon>
        <taxon>Neoteleostei</taxon>
        <taxon>Acanthomorphata</taxon>
        <taxon>Ovalentaria</taxon>
        <taxon>Cichlomorphae</taxon>
        <taxon>Cichliformes</taxon>
        <taxon>Cichlidae</taxon>
        <taxon>African cichlids</taxon>
        <taxon>Pseudocrenilabrinae</taxon>
        <taxon>Haplochromini</taxon>
        <taxon>Astatotilapia</taxon>
    </lineage>
</organism>
<reference evidence="5" key="2">
    <citation type="submission" date="2023-03" db="EMBL/GenBank/DDBJ databases">
        <authorList>
            <consortium name="Wellcome Sanger Institute Data Sharing"/>
        </authorList>
    </citation>
    <scope>NUCLEOTIDE SEQUENCE [LARGE SCALE GENOMIC DNA]</scope>
</reference>
<dbReference type="Ensembl" id="ENSACLT00000061729.1">
    <property type="protein sequence ID" value="ENSACLP00000043945.1"/>
    <property type="gene ID" value="ENSACLG00000029769.1"/>
</dbReference>
<dbReference type="GO" id="GO:0031436">
    <property type="term" value="C:BRCA1-BARD1 complex"/>
    <property type="evidence" value="ECO:0007669"/>
    <property type="project" value="TreeGrafter"/>
</dbReference>
<evidence type="ECO:0000256" key="2">
    <source>
        <dbReference type="ARBA" id="ARBA00023043"/>
    </source>
</evidence>
<dbReference type="AlphaFoldDB" id="A0AAX7SJS7"/>
<dbReference type="PRINTS" id="PR01415">
    <property type="entry name" value="ANKYRIN"/>
</dbReference>
<reference evidence="4" key="4">
    <citation type="submission" date="2025-09" db="UniProtKB">
        <authorList>
            <consortium name="Ensembl"/>
        </authorList>
    </citation>
    <scope>IDENTIFICATION</scope>
</reference>
<dbReference type="SUPFAM" id="SSF48403">
    <property type="entry name" value="Ankyrin repeat"/>
    <property type="match status" value="1"/>
</dbReference>
<dbReference type="InterPro" id="IPR002110">
    <property type="entry name" value="Ankyrin_rpt"/>
</dbReference>
<name>A0AAX7SJS7_ASTCA</name>
<evidence type="ECO:0000256" key="1">
    <source>
        <dbReference type="ARBA" id="ARBA00022737"/>
    </source>
</evidence>
<reference evidence="4" key="3">
    <citation type="submission" date="2025-08" db="UniProtKB">
        <authorList>
            <consortium name="Ensembl"/>
        </authorList>
    </citation>
    <scope>IDENTIFICATION</scope>
</reference>
<feature type="repeat" description="ANK" evidence="3">
    <location>
        <begin position="92"/>
        <end position="124"/>
    </location>
</feature>
<dbReference type="GO" id="GO:0070531">
    <property type="term" value="C:BRCA1-A complex"/>
    <property type="evidence" value="ECO:0007669"/>
    <property type="project" value="TreeGrafter"/>
</dbReference>
<dbReference type="PANTHER" id="PTHR24171">
    <property type="entry name" value="ANKYRIN REPEAT DOMAIN-CONTAINING PROTEIN 39-RELATED"/>
    <property type="match status" value="1"/>
</dbReference>
<dbReference type="SMART" id="SM00248">
    <property type="entry name" value="ANK"/>
    <property type="match status" value="2"/>
</dbReference>
<feature type="repeat" description="ANK" evidence="3">
    <location>
        <begin position="59"/>
        <end position="91"/>
    </location>
</feature>
<dbReference type="GO" id="GO:0085020">
    <property type="term" value="P:protein K6-linked ubiquitination"/>
    <property type="evidence" value="ECO:0007669"/>
    <property type="project" value="TreeGrafter"/>
</dbReference>
<reference evidence="4 5" key="1">
    <citation type="submission" date="2018-05" db="EMBL/GenBank/DDBJ databases">
        <authorList>
            <person name="Datahose"/>
        </authorList>
    </citation>
    <scope>NUCLEOTIDE SEQUENCE</scope>
</reference>
<dbReference type="Proteomes" id="UP000265100">
    <property type="component" value="Chromosome 17"/>
</dbReference>
<keyword evidence="5" id="KW-1185">Reference proteome</keyword>
<evidence type="ECO:0000313" key="5">
    <source>
        <dbReference type="Proteomes" id="UP000265100"/>
    </source>
</evidence>
<dbReference type="Gene3D" id="1.25.40.20">
    <property type="entry name" value="Ankyrin repeat-containing domain"/>
    <property type="match status" value="1"/>
</dbReference>
<dbReference type="GeneTree" id="ENSGT00430000031071"/>
<keyword evidence="2 3" id="KW-0040">ANK repeat</keyword>
<dbReference type="GO" id="GO:0004842">
    <property type="term" value="F:ubiquitin-protein transferase activity"/>
    <property type="evidence" value="ECO:0007669"/>
    <property type="project" value="TreeGrafter"/>
</dbReference>
<dbReference type="InterPro" id="IPR036770">
    <property type="entry name" value="Ankyrin_rpt-contain_sf"/>
</dbReference>
<dbReference type="PROSITE" id="PS50297">
    <property type="entry name" value="ANK_REP_REGION"/>
    <property type="match status" value="2"/>
</dbReference>
<evidence type="ECO:0000313" key="4">
    <source>
        <dbReference type="Ensembl" id="ENSACLP00000043945.1"/>
    </source>
</evidence>
<keyword evidence="1" id="KW-0677">Repeat</keyword>
<protein>
    <submittedName>
        <fullName evidence="4">Myotrophin</fullName>
    </submittedName>
</protein>
<sequence>WVCNINGKVCTFKLALIRLTGNETCLKLIHYHFPLRATCWLANQLWYLLAEHVNRTLDGGRKPLHYAADFGQTDVVEFLISKGADINAPDKHGFTPLMTACFEGHLSCVKLLLEKGADKDQKSPDGMTALEAAATEPIKALLK</sequence>
<dbReference type="PANTHER" id="PTHR24171:SF8">
    <property type="entry name" value="BRCA1-ASSOCIATED RING DOMAIN PROTEIN 1"/>
    <property type="match status" value="1"/>
</dbReference>